<dbReference type="Proteomes" id="UP000243797">
    <property type="component" value="Unassembled WGS sequence"/>
</dbReference>
<organism evidence="1 2">
    <name type="scientific">Sphaceloma murrayae</name>
    <dbReference type="NCBI Taxonomy" id="2082308"/>
    <lineage>
        <taxon>Eukaryota</taxon>
        <taxon>Fungi</taxon>
        <taxon>Dikarya</taxon>
        <taxon>Ascomycota</taxon>
        <taxon>Pezizomycotina</taxon>
        <taxon>Dothideomycetes</taxon>
        <taxon>Dothideomycetidae</taxon>
        <taxon>Myriangiales</taxon>
        <taxon>Elsinoaceae</taxon>
        <taxon>Sphaceloma</taxon>
    </lineage>
</organism>
<sequence>MVTIVVRVLIKIDPKAGVLEVVLIAARDDIALDMAAENIDTPILVLIETLVVGEDPLVVSVANGIPDIDTVLEIPVGAVTDTVPEGLAMPWTVVTYIVVPVGCDEVTVETKEVLDPEV</sequence>
<gene>
    <name evidence="1" type="ORF">CAC42_6157</name>
</gene>
<dbReference type="EMBL" id="NKHZ01000041">
    <property type="protein sequence ID" value="PNS18340.1"/>
    <property type="molecule type" value="Genomic_DNA"/>
</dbReference>
<keyword evidence="2" id="KW-1185">Reference proteome</keyword>
<dbReference type="AlphaFoldDB" id="A0A2K1QTS4"/>
<accession>A0A2K1QTS4</accession>
<proteinExistence type="predicted"/>
<reference evidence="1 2" key="1">
    <citation type="submission" date="2017-06" db="EMBL/GenBank/DDBJ databases">
        <title>Draft genome sequence of a variant of Elsinoe murrayae.</title>
        <authorList>
            <person name="Cheng Q."/>
        </authorList>
    </citation>
    <scope>NUCLEOTIDE SEQUENCE [LARGE SCALE GENOMIC DNA]</scope>
    <source>
        <strain evidence="1 2">CQ-2017a</strain>
    </source>
</reference>
<evidence type="ECO:0000313" key="1">
    <source>
        <dbReference type="EMBL" id="PNS18340.1"/>
    </source>
</evidence>
<protein>
    <submittedName>
        <fullName evidence="1">Uncharacterized protein</fullName>
    </submittedName>
</protein>
<name>A0A2K1QTS4_9PEZI</name>
<comment type="caution">
    <text evidence="1">The sequence shown here is derived from an EMBL/GenBank/DDBJ whole genome shotgun (WGS) entry which is preliminary data.</text>
</comment>
<evidence type="ECO:0000313" key="2">
    <source>
        <dbReference type="Proteomes" id="UP000243797"/>
    </source>
</evidence>
<dbReference type="InParanoid" id="A0A2K1QTS4"/>